<dbReference type="InterPro" id="IPR051199">
    <property type="entry name" value="LPS_LOS_Heptosyltrfase"/>
</dbReference>
<evidence type="ECO:0000313" key="4">
    <source>
        <dbReference type="Proteomes" id="UP000278542"/>
    </source>
</evidence>
<organism evidence="3 4">
    <name type="scientific">Orbus hercynius</name>
    <dbReference type="NCBI Taxonomy" id="593135"/>
    <lineage>
        <taxon>Bacteria</taxon>
        <taxon>Pseudomonadati</taxon>
        <taxon>Pseudomonadota</taxon>
        <taxon>Gammaproteobacteria</taxon>
        <taxon>Orbales</taxon>
        <taxon>Orbaceae</taxon>
        <taxon>Orbus</taxon>
    </lineage>
</organism>
<evidence type="ECO:0000256" key="1">
    <source>
        <dbReference type="ARBA" id="ARBA00022676"/>
    </source>
</evidence>
<protein>
    <submittedName>
        <fullName evidence="3">ADP-heptose:LPS heptosyltransferase</fullName>
    </submittedName>
</protein>
<sequence>MNILFFSNDGKLGDGVLHTALVKGIKQQYPDAKIYCTTAGSTTDFWQRDCRIEESWDFWKPSFWQAIKLGLTVRKKKLDYIISWNPIKNEKLKIFCWLANPKFGTKVFVVKPDEHASIKEKRVLEMLGCENSNISYDIAPSSKMASYQWQKNSLFFNIFASIESRTINVDDAVIILNLLMERLPDTPVYMAYYADKKAVIDEIINKTVNKNIVAVDSSDGMEKLFSLCSSVDVIISPDTAIVHIASAYNKPTIALFERNNSLLQTNWAPTSDRYSIIDFFANESDKNIIFETIADLAVSYMTK</sequence>
<dbReference type="Pfam" id="PF01075">
    <property type="entry name" value="Glyco_transf_9"/>
    <property type="match status" value="1"/>
</dbReference>
<evidence type="ECO:0000313" key="3">
    <source>
        <dbReference type="EMBL" id="RKS87705.1"/>
    </source>
</evidence>
<dbReference type="Proteomes" id="UP000278542">
    <property type="component" value="Unassembled WGS sequence"/>
</dbReference>
<gene>
    <name evidence="3" type="ORF">DES39_0946</name>
</gene>
<dbReference type="GO" id="GO:0009244">
    <property type="term" value="P:lipopolysaccharide core region biosynthetic process"/>
    <property type="evidence" value="ECO:0007669"/>
    <property type="project" value="TreeGrafter"/>
</dbReference>
<dbReference type="RefSeq" id="WP_121144583.1">
    <property type="nucleotide sequence ID" value="NZ_RBWY01000001.1"/>
</dbReference>
<dbReference type="OrthoDB" id="89608at2"/>
<dbReference type="InterPro" id="IPR002201">
    <property type="entry name" value="Glyco_trans_9"/>
</dbReference>
<dbReference type="GO" id="GO:0005829">
    <property type="term" value="C:cytosol"/>
    <property type="evidence" value="ECO:0007669"/>
    <property type="project" value="TreeGrafter"/>
</dbReference>
<dbReference type="PANTHER" id="PTHR30160">
    <property type="entry name" value="TETRAACYLDISACCHARIDE 4'-KINASE-RELATED"/>
    <property type="match status" value="1"/>
</dbReference>
<dbReference type="SUPFAM" id="SSF53756">
    <property type="entry name" value="UDP-Glycosyltransferase/glycogen phosphorylase"/>
    <property type="match status" value="1"/>
</dbReference>
<reference evidence="3 4" key="1">
    <citation type="submission" date="2018-10" db="EMBL/GenBank/DDBJ databases">
        <title>Genomic Encyclopedia of Type Strains, Phase IV (KMG-IV): sequencing the most valuable type-strain genomes for metagenomic binning, comparative biology and taxonomic classification.</title>
        <authorList>
            <person name="Goeker M."/>
        </authorList>
    </citation>
    <scope>NUCLEOTIDE SEQUENCE [LARGE SCALE GENOMIC DNA]</scope>
    <source>
        <strain evidence="3 4">DSM 22228</strain>
    </source>
</reference>
<name>A0A495RJU0_9GAMM</name>
<keyword evidence="1" id="KW-0328">Glycosyltransferase</keyword>
<accession>A0A495RJU0</accession>
<proteinExistence type="predicted"/>
<dbReference type="GO" id="GO:0008713">
    <property type="term" value="F:ADP-heptose-lipopolysaccharide heptosyltransferase activity"/>
    <property type="evidence" value="ECO:0007669"/>
    <property type="project" value="TreeGrafter"/>
</dbReference>
<evidence type="ECO:0000256" key="2">
    <source>
        <dbReference type="ARBA" id="ARBA00022679"/>
    </source>
</evidence>
<keyword evidence="4" id="KW-1185">Reference proteome</keyword>
<keyword evidence="2 3" id="KW-0808">Transferase</keyword>
<dbReference type="EMBL" id="RBWY01000001">
    <property type="protein sequence ID" value="RKS87705.1"/>
    <property type="molecule type" value="Genomic_DNA"/>
</dbReference>
<dbReference type="AlphaFoldDB" id="A0A495RJU0"/>
<comment type="caution">
    <text evidence="3">The sequence shown here is derived from an EMBL/GenBank/DDBJ whole genome shotgun (WGS) entry which is preliminary data.</text>
</comment>
<dbReference type="Gene3D" id="3.40.50.2000">
    <property type="entry name" value="Glycogen Phosphorylase B"/>
    <property type="match status" value="2"/>
</dbReference>